<name>A0ABM8VTT5_9BACL</name>
<evidence type="ECO:0000313" key="1">
    <source>
        <dbReference type="EMBL" id="CAG7657921.1"/>
    </source>
</evidence>
<proteinExistence type="predicted"/>
<dbReference type="Proteomes" id="UP000730618">
    <property type="component" value="Unassembled WGS sequence"/>
</dbReference>
<evidence type="ECO:0000313" key="2">
    <source>
        <dbReference type="Proteomes" id="UP000730618"/>
    </source>
</evidence>
<dbReference type="EMBL" id="CAJVCE010000038">
    <property type="protein sequence ID" value="CAG7657921.1"/>
    <property type="molecule type" value="Genomic_DNA"/>
</dbReference>
<gene>
    <name evidence="1" type="ORF">PAECIP111802_06897</name>
</gene>
<sequence length="64" mass="7746">MFLAACRYGRLFQNSRLKEILKKADELLPLSDNCDHYYKVLLLHSRLENWELFLKTILSFRNTR</sequence>
<protein>
    <submittedName>
        <fullName evidence="1">Uncharacterized protein</fullName>
    </submittedName>
</protein>
<keyword evidence="2" id="KW-1185">Reference proteome</keyword>
<accession>A0ABM8VTT5</accession>
<comment type="caution">
    <text evidence="1">The sequence shown here is derived from an EMBL/GenBank/DDBJ whole genome shotgun (WGS) entry which is preliminary data.</text>
</comment>
<organism evidence="1 2">
    <name type="scientific">Paenibacillus allorhizosphaerae</name>
    <dbReference type="NCBI Taxonomy" id="2849866"/>
    <lineage>
        <taxon>Bacteria</taxon>
        <taxon>Bacillati</taxon>
        <taxon>Bacillota</taxon>
        <taxon>Bacilli</taxon>
        <taxon>Bacillales</taxon>
        <taxon>Paenibacillaceae</taxon>
        <taxon>Paenibacillus</taxon>
    </lineage>
</organism>
<reference evidence="1 2" key="1">
    <citation type="submission" date="2021-06" db="EMBL/GenBank/DDBJ databases">
        <authorList>
            <person name="Criscuolo A."/>
        </authorList>
    </citation>
    <scope>NUCLEOTIDE SEQUENCE [LARGE SCALE GENOMIC DNA]</scope>
    <source>
        <strain evidence="2">CIP 111802</strain>
    </source>
</reference>